<name>A0A8C4FUI1_9TELE</name>
<evidence type="ECO:0000256" key="4">
    <source>
        <dbReference type="ARBA" id="ARBA00022843"/>
    </source>
</evidence>
<proteinExistence type="inferred from homology"/>
<gene>
    <name evidence="12" type="primary">RSL1D1</name>
</gene>
<reference evidence="13 14" key="1">
    <citation type="submission" date="2020-06" db="EMBL/GenBank/DDBJ databases">
        <authorList>
            <consortium name="Wellcome Sanger Institute Data Sharing"/>
        </authorList>
    </citation>
    <scope>NUCLEOTIDE SEQUENCE [LARGE SCALE GENOMIC DNA]</scope>
</reference>
<dbReference type="FunFam" id="3.40.50.790:FF:000004">
    <property type="entry name" value="Ribosomal L1 domain-containing 1-like 1"/>
    <property type="match status" value="1"/>
</dbReference>
<sequence length="364" mass="40792">MRVGLTREASMAATEGRLELDRAQVKKAVLALQAYLKRASSSGDVLLNENQHIFLQLTLWKIPGQQQTIRIPLPHCIRKETGEVCLFTRDEPSLTSEQTERFYKKLLSERGVQKVTEVIPFKVLKTEYKPYEAKLRLLGNFDIFLADSRIRRLLPSQIGKHFYERKKAPLSVDLQNKHLGPVLERLIQGTTLTLGKKGSCCMTQVAHSGMTTDEILENIIAASETISSKLKTKAKGKLIKIIHLKSQSSVALPIYNSTLSHLAMVEDLQSTQKKGKKRRKVDETQEKSGAASEDEEPIPQLLPIQTPSKKAKLEVSPKIKTEKKAAKPVSLQKGKRRKPRPGKVVHKAAKPRKAPAHKLKPKSS</sequence>
<dbReference type="PANTHER" id="PTHR23105">
    <property type="entry name" value="RIBOSOMAL PROTEIN L7AE FAMILY MEMBER"/>
    <property type="match status" value="1"/>
</dbReference>
<accession>A0A8C4FUI1</accession>
<dbReference type="InterPro" id="IPR050257">
    <property type="entry name" value="eL8/uL1-like"/>
</dbReference>
<keyword evidence="2" id="KW-1017">Isopeptide bond</keyword>
<dbReference type="InterPro" id="IPR016095">
    <property type="entry name" value="Ribosomal_uL1_3-a/b-sand"/>
</dbReference>
<dbReference type="GeneID" id="114795316"/>
<dbReference type="GeneTree" id="ENSGT00440000038603"/>
<dbReference type="Ensembl" id="ENSDCDT00010054257.1">
    <property type="protein sequence ID" value="ENSDCDP00010044167.1"/>
    <property type="gene ID" value="ENSDCDG00010027395.1"/>
</dbReference>
<keyword evidence="5" id="KW-0007">Acetylation</keyword>
<dbReference type="Ensembl" id="ENSDCDT00010035995.1">
    <property type="protein sequence ID" value="ENSDCDP00010029201.1"/>
    <property type="gene ID" value="ENSDCDG00010018388.1"/>
</dbReference>
<organism evidence="12 14">
    <name type="scientific">Denticeps clupeoides</name>
    <name type="common">denticle herring</name>
    <dbReference type="NCBI Taxonomy" id="299321"/>
    <lineage>
        <taxon>Eukaryota</taxon>
        <taxon>Metazoa</taxon>
        <taxon>Chordata</taxon>
        <taxon>Craniata</taxon>
        <taxon>Vertebrata</taxon>
        <taxon>Euteleostomi</taxon>
        <taxon>Actinopterygii</taxon>
        <taxon>Neopterygii</taxon>
        <taxon>Teleostei</taxon>
        <taxon>Clupei</taxon>
        <taxon>Clupeiformes</taxon>
        <taxon>Denticipitoidei</taxon>
        <taxon>Denticipitidae</taxon>
        <taxon>Denticeps</taxon>
    </lineage>
</organism>
<evidence type="ECO:0000256" key="7">
    <source>
        <dbReference type="ARBA" id="ARBA00023242"/>
    </source>
</evidence>
<dbReference type="Proteomes" id="UP000694580">
    <property type="component" value="Chromosome 8"/>
</dbReference>
<keyword evidence="7" id="KW-0539">Nucleus</keyword>
<comment type="similarity">
    <text evidence="9">Belongs to the universal ribosomal protein uL1 family. Highly divergent.</text>
</comment>
<dbReference type="SUPFAM" id="SSF56808">
    <property type="entry name" value="Ribosomal protein L1"/>
    <property type="match status" value="1"/>
</dbReference>
<evidence type="ECO:0000256" key="6">
    <source>
        <dbReference type="ARBA" id="ARBA00023054"/>
    </source>
</evidence>
<evidence type="ECO:0000256" key="9">
    <source>
        <dbReference type="ARBA" id="ARBA00061550"/>
    </source>
</evidence>
<keyword evidence="6" id="KW-0175">Coiled coil</keyword>
<protein>
    <recommendedName>
        <fullName evidence="10">Ribosomal L1 domain-containing protein 1</fullName>
    </recommendedName>
</protein>
<dbReference type="InterPro" id="IPR028364">
    <property type="entry name" value="Ribosomal_uL1/biogenesis"/>
</dbReference>
<comment type="function">
    <text evidence="8">Regulates cellular senescence through inhibition of PTEN translation. Acts as a pro-apoptotic regulator in response to DNA damage.</text>
</comment>
<dbReference type="Pfam" id="PF00687">
    <property type="entry name" value="Ribosomal_L1"/>
    <property type="match status" value="1"/>
</dbReference>
<dbReference type="CDD" id="cd00403">
    <property type="entry name" value="Ribosomal_L1"/>
    <property type="match status" value="1"/>
</dbReference>
<feature type="compositionally biased region" description="Basic residues" evidence="11">
    <location>
        <begin position="333"/>
        <end position="364"/>
    </location>
</feature>
<keyword evidence="4" id="KW-0832">Ubl conjugation</keyword>
<dbReference type="GO" id="GO:0005730">
    <property type="term" value="C:nucleolus"/>
    <property type="evidence" value="ECO:0007669"/>
    <property type="project" value="UniProtKB-SubCell"/>
</dbReference>
<evidence type="ECO:0000313" key="12">
    <source>
        <dbReference type="Ensembl" id="ENSDCDP00010029201.1"/>
    </source>
</evidence>
<evidence type="ECO:0000313" key="14">
    <source>
        <dbReference type="Proteomes" id="UP000694580"/>
    </source>
</evidence>
<comment type="subcellular location">
    <subcellularLocation>
        <location evidence="1">Nucleus</location>
        <location evidence="1">Nucleolus</location>
    </subcellularLocation>
</comment>
<evidence type="ECO:0000256" key="2">
    <source>
        <dbReference type="ARBA" id="ARBA00022499"/>
    </source>
</evidence>
<dbReference type="RefSeq" id="XP_028844257.1">
    <property type="nucleotide sequence ID" value="XM_028988424.1"/>
</dbReference>
<dbReference type="InterPro" id="IPR023674">
    <property type="entry name" value="Ribosomal_uL1-like"/>
</dbReference>
<evidence type="ECO:0000256" key="5">
    <source>
        <dbReference type="ARBA" id="ARBA00022990"/>
    </source>
</evidence>
<evidence type="ECO:0000256" key="11">
    <source>
        <dbReference type="SAM" id="MobiDB-lite"/>
    </source>
</evidence>
<keyword evidence="14" id="KW-1185">Reference proteome</keyword>
<keyword evidence="3" id="KW-0597">Phosphoprotein</keyword>
<evidence type="ECO:0000256" key="3">
    <source>
        <dbReference type="ARBA" id="ARBA00022553"/>
    </source>
</evidence>
<feature type="region of interest" description="Disordered" evidence="11">
    <location>
        <begin position="270"/>
        <end position="364"/>
    </location>
</feature>
<reference evidence="12" key="2">
    <citation type="submission" date="2025-05" db="UniProtKB">
        <authorList>
            <consortium name="Ensembl"/>
        </authorList>
    </citation>
    <scope>IDENTIFICATION</scope>
</reference>
<evidence type="ECO:0000256" key="1">
    <source>
        <dbReference type="ARBA" id="ARBA00004604"/>
    </source>
</evidence>
<feature type="compositionally biased region" description="Basic and acidic residues" evidence="11">
    <location>
        <begin position="311"/>
        <end position="325"/>
    </location>
</feature>
<evidence type="ECO:0000313" key="13">
    <source>
        <dbReference type="Ensembl" id="ENSDCDP00010044167.1"/>
    </source>
</evidence>
<evidence type="ECO:0000256" key="10">
    <source>
        <dbReference type="ARBA" id="ARBA00070787"/>
    </source>
</evidence>
<dbReference type="Gene3D" id="3.30.190.20">
    <property type="match status" value="1"/>
</dbReference>
<dbReference type="AlphaFoldDB" id="A0A8C4FUI1"/>
<dbReference type="Gene3D" id="3.40.50.790">
    <property type="match status" value="1"/>
</dbReference>
<dbReference type="GO" id="GO:0003723">
    <property type="term" value="F:RNA binding"/>
    <property type="evidence" value="ECO:0007669"/>
    <property type="project" value="InterPro"/>
</dbReference>
<evidence type="ECO:0000256" key="8">
    <source>
        <dbReference type="ARBA" id="ARBA00054167"/>
    </source>
</evidence>